<protein>
    <submittedName>
        <fullName evidence="2">Uncharacterized protein</fullName>
    </submittedName>
</protein>
<comment type="caution">
    <text evidence="2">The sequence shown here is derived from an EMBL/GenBank/DDBJ whole genome shotgun (WGS) entry which is preliminary data.</text>
</comment>
<name>A0A4Y9ZJK6_9AGAM</name>
<evidence type="ECO:0000313" key="3">
    <source>
        <dbReference type="Proteomes" id="UP000298061"/>
    </source>
</evidence>
<evidence type="ECO:0000256" key="1">
    <source>
        <dbReference type="SAM" id="MobiDB-lite"/>
    </source>
</evidence>
<sequence length="468" mass="51651">EFATWRAAKTQQWQRDDFLAEFDSVKLALLDAVLRGDDPPEEQNDGDAASVSTSAQAHTHTASVADNPAATPVDDALIDPALLAESRSESQSVLPSRVTTPPPPCSTPGPSGQPTFSAPQLSISADPPAALQLHADDPQESLEQLSPASRRFQKRLYMRRKRAGAKGFAVSTEITKMKPGRNGKQRAESAPAPKVEQKDQAKAETVSTSANGGEPQKKPTKRGRTRYERMKEGFEARDINADFLQREGLDSFHYGALGHLMRVYAGLYEDREGVEMLIPGETLQTLQVLVEEFVRELVRRAIVSRKQEQDLKSLTRALGLGEKQMYASFVRIPGIELPVPSTSAAEGEVREDLLSEEDVEDLCAELNDEVALNRVDTQAAEKCEQALLFQFGLGGQEATAMRRQKTPPPPHADETAEVHESGKKRKRRALDEDVQDQQHKKGRSVGMYLEPDEIRIKSTVFVDSDEDD</sequence>
<organism evidence="2 3">
    <name type="scientific">Hericium alpestre</name>
    <dbReference type="NCBI Taxonomy" id="135208"/>
    <lineage>
        <taxon>Eukaryota</taxon>
        <taxon>Fungi</taxon>
        <taxon>Dikarya</taxon>
        <taxon>Basidiomycota</taxon>
        <taxon>Agaricomycotina</taxon>
        <taxon>Agaricomycetes</taxon>
        <taxon>Russulales</taxon>
        <taxon>Hericiaceae</taxon>
        <taxon>Hericium</taxon>
    </lineage>
</organism>
<feature type="region of interest" description="Disordered" evidence="1">
    <location>
        <begin position="36"/>
        <end position="148"/>
    </location>
</feature>
<feature type="compositionally biased region" description="Basic and acidic residues" evidence="1">
    <location>
        <begin position="411"/>
        <end position="421"/>
    </location>
</feature>
<feature type="compositionally biased region" description="Polar residues" evidence="1">
    <location>
        <begin position="50"/>
        <end position="64"/>
    </location>
</feature>
<proteinExistence type="predicted"/>
<dbReference type="AlphaFoldDB" id="A0A4Y9ZJK6"/>
<dbReference type="Proteomes" id="UP000298061">
    <property type="component" value="Unassembled WGS sequence"/>
</dbReference>
<accession>A0A4Y9ZJK6</accession>
<dbReference type="EMBL" id="SFCI01001812">
    <property type="protein sequence ID" value="TFY74902.1"/>
    <property type="molecule type" value="Genomic_DNA"/>
</dbReference>
<feature type="non-terminal residue" evidence="2">
    <location>
        <position position="1"/>
    </location>
</feature>
<gene>
    <name evidence="2" type="ORF">EWM64_g9110</name>
</gene>
<feature type="region of interest" description="Disordered" evidence="1">
    <location>
        <begin position="398"/>
        <end position="449"/>
    </location>
</feature>
<evidence type="ECO:0000313" key="2">
    <source>
        <dbReference type="EMBL" id="TFY74902.1"/>
    </source>
</evidence>
<reference evidence="2 3" key="1">
    <citation type="submission" date="2019-02" db="EMBL/GenBank/DDBJ databases">
        <title>Genome sequencing of the rare red list fungi Hericium alpestre (H. flagellum).</title>
        <authorList>
            <person name="Buettner E."/>
            <person name="Kellner H."/>
        </authorList>
    </citation>
    <scope>NUCLEOTIDE SEQUENCE [LARGE SCALE GENOMIC DNA]</scope>
    <source>
        <strain evidence="2 3">DSM 108284</strain>
    </source>
</reference>
<keyword evidence="3" id="KW-1185">Reference proteome</keyword>
<feature type="region of interest" description="Disordered" evidence="1">
    <location>
        <begin position="169"/>
        <end position="226"/>
    </location>
</feature>